<dbReference type="Proteomes" id="UP000262802">
    <property type="component" value="Chromosome"/>
</dbReference>
<feature type="domain" description="MobA-like NTP transferase" evidence="1">
    <location>
        <begin position="14"/>
        <end position="178"/>
    </location>
</feature>
<sequence length="207" mass="21801">MSEFSPRAPHAVAAIILAAGSSSRMGTPKQLLNYQGTTLLRRVAEQAVAADCAPIVLVTGHLHEPLLHEVKGLPIIGVHNPDWALGMGGTLKIGLQALEQQSHTEQLSGVLVLLSDQPLVTADLLHKLIALHRNSAAPAVATQYAGSIGVPAVFARSHWQRLASLPPQQGAKKLLEHLGPEVATIDFAPAALDIDTPEQYAALLASS</sequence>
<dbReference type="RefSeq" id="WP_119443727.1">
    <property type="nucleotide sequence ID" value="NZ_CP032317.1"/>
</dbReference>
<name>A0A3B7QYH4_9BACT</name>
<dbReference type="EMBL" id="CP032317">
    <property type="protein sequence ID" value="AYA36140.1"/>
    <property type="molecule type" value="Genomic_DNA"/>
</dbReference>
<gene>
    <name evidence="2" type="ORF">D3Y59_03120</name>
</gene>
<evidence type="ECO:0000313" key="2">
    <source>
        <dbReference type="EMBL" id="AYA36140.1"/>
    </source>
</evidence>
<dbReference type="InterPro" id="IPR025877">
    <property type="entry name" value="MobA-like_NTP_Trfase"/>
</dbReference>
<protein>
    <submittedName>
        <fullName evidence="2">Nucleotidyltransferase family protein</fullName>
    </submittedName>
</protein>
<evidence type="ECO:0000259" key="1">
    <source>
        <dbReference type="Pfam" id="PF12804"/>
    </source>
</evidence>
<dbReference type="PANTHER" id="PTHR43777:SF1">
    <property type="entry name" value="MOLYBDENUM COFACTOR CYTIDYLYLTRANSFERASE"/>
    <property type="match status" value="1"/>
</dbReference>
<dbReference type="PANTHER" id="PTHR43777">
    <property type="entry name" value="MOLYBDENUM COFACTOR CYTIDYLYLTRANSFERASE"/>
    <property type="match status" value="1"/>
</dbReference>
<dbReference type="GO" id="GO:0016779">
    <property type="term" value="F:nucleotidyltransferase activity"/>
    <property type="evidence" value="ECO:0007669"/>
    <property type="project" value="UniProtKB-ARBA"/>
</dbReference>
<dbReference type="CDD" id="cd04182">
    <property type="entry name" value="GT_2_like_f"/>
    <property type="match status" value="1"/>
</dbReference>
<dbReference type="InterPro" id="IPR029044">
    <property type="entry name" value="Nucleotide-diphossugar_trans"/>
</dbReference>
<dbReference type="KEGG" id="hyh:D3Y59_03120"/>
<reference evidence="2 3" key="1">
    <citation type="submission" date="2018-09" db="EMBL/GenBank/DDBJ databases">
        <title>Hymenobacter medium sp. nov., isolated from R2A medium.</title>
        <authorList>
            <person name="Yingchao G."/>
        </authorList>
    </citation>
    <scope>NUCLEOTIDE SEQUENCE [LARGE SCALE GENOMIC DNA]</scope>
    <source>
        <strain evidence="3">sh-6</strain>
    </source>
</reference>
<dbReference type="Pfam" id="PF12804">
    <property type="entry name" value="NTP_transf_3"/>
    <property type="match status" value="1"/>
</dbReference>
<evidence type="ECO:0000313" key="3">
    <source>
        <dbReference type="Proteomes" id="UP000262802"/>
    </source>
</evidence>
<dbReference type="SUPFAM" id="SSF53448">
    <property type="entry name" value="Nucleotide-diphospho-sugar transferases"/>
    <property type="match status" value="1"/>
</dbReference>
<keyword evidence="3" id="KW-1185">Reference proteome</keyword>
<dbReference type="OrthoDB" id="9779263at2"/>
<proteinExistence type="predicted"/>
<keyword evidence="2" id="KW-0808">Transferase</keyword>
<dbReference type="Gene3D" id="3.90.550.10">
    <property type="entry name" value="Spore Coat Polysaccharide Biosynthesis Protein SpsA, Chain A"/>
    <property type="match status" value="1"/>
</dbReference>
<accession>A0A3B7QYH4</accession>
<dbReference type="AlphaFoldDB" id="A0A3B7QYH4"/>
<organism evidence="2 3">
    <name type="scientific">Hymenobacter oligotrophus</name>
    <dbReference type="NCBI Taxonomy" id="2319843"/>
    <lineage>
        <taxon>Bacteria</taxon>
        <taxon>Pseudomonadati</taxon>
        <taxon>Bacteroidota</taxon>
        <taxon>Cytophagia</taxon>
        <taxon>Cytophagales</taxon>
        <taxon>Hymenobacteraceae</taxon>
        <taxon>Hymenobacter</taxon>
    </lineage>
</organism>